<organism evidence="1 2">
    <name type="scientific">Camellia lanceoleosa</name>
    <dbReference type="NCBI Taxonomy" id="1840588"/>
    <lineage>
        <taxon>Eukaryota</taxon>
        <taxon>Viridiplantae</taxon>
        <taxon>Streptophyta</taxon>
        <taxon>Embryophyta</taxon>
        <taxon>Tracheophyta</taxon>
        <taxon>Spermatophyta</taxon>
        <taxon>Magnoliopsida</taxon>
        <taxon>eudicotyledons</taxon>
        <taxon>Gunneridae</taxon>
        <taxon>Pentapetalae</taxon>
        <taxon>asterids</taxon>
        <taxon>Ericales</taxon>
        <taxon>Theaceae</taxon>
        <taxon>Camellia</taxon>
    </lineage>
</organism>
<sequence>MLIKGRNSTRHARLRPRVVLREARKLSLPQEKLEMFKSMEDWATDNLLVYIKPVEKCWQPQEFLPDPTSDGFYDQVEELRQRTKELPDEYLVVLVGDMITEDALPTYQTTLNNHDAIQDETGSSMTPWAVWIRGWTAEENRHGDLLNKYLYLSDIKTENNPHQGFIYASYQERATFISHGNTARHAKQYGDTLLAQICGTIAADKKRHETAYVKVMQKIFEVDPDESVISFAQMMQKKISMPAHHMYDGEDDDLFVHFSNVTQRLGVYTAKDYADILEFLVEKWGVEKLVGLSDEGRKAQDYVCGLGAKIRKLEERAELSAKKQPFMPFSWIFDRQV</sequence>
<evidence type="ECO:0000313" key="2">
    <source>
        <dbReference type="Proteomes" id="UP001060215"/>
    </source>
</evidence>
<accession>A0ACC0GRZ2</accession>
<dbReference type="EMBL" id="CM045766">
    <property type="protein sequence ID" value="KAI8003283.1"/>
    <property type="molecule type" value="Genomic_DNA"/>
</dbReference>
<reference evidence="1 2" key="1">
    <citation type="journal article" date="2022" name="Plant J.">
        <title>Chromosome-level genome of Camellia lanceoleosa provides a valuable resource for understanding genome evolution and self-incompatibility.</title>
        <authorList>
            <person name="Gong W."/>
            <person name="Xiao S."/>
            <person name="Wang L."/>
            <person name="Liao Z."/>
            <person name="Chang Y."/>
            <person name="Mo W."/>
            <person name="Hu G."/>
            <person name="Li W."/>
            <person name="Zhao G."/>
            <person name="Zhu H."/>
            <person name="Hu X."/>
            <person name="Ji K."/>
            <person name="Xiang X."/>
            <person name="Song Q."/>
            <person name="Yuan D."/>
            <person name="Jin S."/>
            <person name="Zhang L."/>
        </authorList>
    </citation>
    <scope>NUCLEOTIDE SEQUENCE [LARGE SCALE GENOMIC DNA]</scope>
    <source>
        <strain evidence="1">SQ_2022a</strain>
    </source>
</reference>
<evidence type="ECO:0000313" key="1">
    <source>
        <dbReference type="EMBL" id="KAI8003283.1"/>
    </source>
</evidence>
<name>A0ACC0GRZ2_9ERIC</name>
<keyword evidence="2" id="KW-1185">Reference proteome</keyword>
<proteinExistence type="predicted"/>
<dbReference type="Proteomes" id="UP001060215">
    <property type="component" value="Chromosome 9"/>
</dbReference>
<gene>
    <name evidence="1" type="ORF">LOK49_LG08G01993</name>
</gene>
<protein>
    <submittedName>
        <fullName evidence="1">Uncharacterized protein</fullName>
    </submittedName>
</protein>
<comment type="caution">
    <text evidence="1">The sequence shown here is derived from an EMBL/GenBank/DDBJ whole genome shotgun (WGS) entry which is preliminary data.</text>
</comment>